<evidence type="ECO:0000256" key="1">
    <source>
        <dbReference type="SAM" id="MobiDB-lite"/>
    </source>
</evidence>
<dbReference type="KEGG" id="fsl:EJO69_07795"/>
<keyword evidence="4" id="KW-1185">Reference proteome</keyword>
<keyword evidence="2" id="KW-0812">Transmembrane</keyword>
<dbReference type="AlphaFoldDB" id="A0A3S8Z9W6"/>
<evidence type="ECO:0000313" key="3">
    <source>
        <dbReference type="EMBL" id="AZN30215.1"/>
    </source>
</evidence>
<dbReference type="Proteomes" id="UP000270021">
    <property type="component" value="Chromosome"/>
</dbReference>
<dbReference type="RefSeq" id="WP_126040764.1">
    <property type="nucleotide sequence ID" value="NZ_CP034438.1"/>
</dbReference>
<sequence>MRTHHLITAVVGTVIIALAVWALLMWGTMQLGRSAYEAGDFETAERRFATASRITPLETWRPAFGEGTALLAQGRTRSGISRLEVALESVPTADVIDGVKDPNSYECTVRANLYLGYAEAGMTDEAEAVIDTCPNPDPTAVEEESESESENESGEEPDEAEQPEADPQLEELEERNDDSRRQRQDEMEWGGGGGSGENW</sequence>
<feature type="region of interest" description="Disordered" evidence="1">
    <location>
        <begin position="130"/>
        <end position="199"/>
    </location>
</feature>
<dbReference type="Gene3D" id="1.25.40.10">
    <property type="entry name" value="Tetratricopeptide repeat domain"/>
    <property type="match status" value="1"/>
</dbReference>
<keyword evidence="2" id="KW-0472">Membrane</keyword>
<reference evidence="3 4" key="1">
    <citation type="submission" date="2018-12" db="EMBL/GenBank/DDBJ databases">
        <title>Complete genome sequence of Flaviflexus salsibiostraticola KCTC 33148.</title>
        <authorList>
            <person name="Bae J.-W."/>
        </authorList>
    </citation>
    <scope>NUCLEOTIDE SEQUENCE [LARGE SCALE GENOMIC DNA]</scope>
    <source>
        <strain evidence="3 4">KCTC 33148</strain>
    </source>
</reference>
<evidence type="ECO:0000256" key="2">
    <source>
        <dbReference type="SAM" id="Phobius"/>
    </source>
</evidence>
<feature type="compositionally biased region" description="Gly residues" evidence="1">
    <location>
        <begin position="189"/>
        <end position="199"/>
    </location>
</feature>
<accession>A0A3S8Z9W6</accession>
<dbReference type="EMBL" id="CP034438">
    <property type="protein sequence ID" value="AZN30215.1"/>
    <property type="molecule type" value="Genomic_DNA"/>
</dbReference>
<dbReference type="InterPro" id="IPR011990">
    <property type="entry name" value="TPR-like_helical_dom_sf"/>
</dbReference>
<feature type="compositionally biased region" description="Acidic residues" evidence="1">
    <location>
        <begin position="140"/>
        <end position="176"/>
    </location>
</feature>
<dbReference type="SUPFAM" id="SSF48452">
    <property type="entry name" value="TPR-like"/>
    <property type="match status" value="1"/>
</dbReference>
<protein>
    <submittedName>
        <fullName evidence="3">Tetratricopeptide repeat protein</fullName>
    </submittedName>
</protein>
<keyword evidence="2" id="KW-1133">Transmembrane helix</keyword>
<evidence type="ECO:0000313" key="4">
    <source>
        <dbReference type="Proteomes" id="UP000270021"/>
    </source>
</evidence>
<name>A0A3S8Z9W6_9ACTO</name>
<proteinExistence type="predicted"/>
<feature type="transmembrane region" description="Helical" evidence="2">
    <location>
        <begin position="6"/>
        <end position="26"/>
    </location>
</feature>
<gene>
    <name evidence="3" type="ORF">EJO69_07795</name>
</gene>
<dbReference type="OrthoDB" id="3252011at2"/>
<organism evidence="3 4">
    <name type="scientific">Flaviflexus salsibiostraticola</name>
    <dbReference type="NCBI Taxonomy" id="1282737"/>
    <lineage>
        <taxon>Bacteria</taxon>
        <taxon>Bacillati</taxon>
        <taxon>Actinomycetota</taxon>
        <taxon>Actinomycetes</taxon>
        <taxon>Actinomycetales</taxon>
        <taxon>Actinomycetaceae</taxon>
        <taxon>Flaviflexus</taxon>
    </lineage>
</organism>
<feature type="compositionally biased region" description="Basic and acidic residues" evidence="1">
    <location>
        <begin position="177"/>
        <end position="186"/>
    </location>
</feature>